<dbReference type="EMBL" id="CATOUU010000314">
    <property type="protein sequence ID" value="CAI9924523.1"/>
    <property type="molecule type" value="Genomic_DNA"/>
</dbReference>
<dbReference type="AlphaFoldDB" id="A0AA86TXC0"/>
<evidence type="ECO:0000313" key="10">
    <source>
        <dbReference type="EMBL" id="CAL5970705.1"/>
    </source>
</evidence>
<evidence type="ECO:0000256" key="1">
    <source>
        <dbReference type="ARBA" id="ARBA00022448"/>
    </source>
</evidence>
<dbReference type="SUPFAM" id="SSF64356">
    <property type="entry name" value="SNARE-like"/>
    <property type="match status" value="1"/>
</dbReference>
<dbReference type="GO" id="GO:0005484">
    <property type="term" value="F:SNAP receptor activity"/>
    <property type="evidence" value="ECO:0007669"/>
    <property type="project" value="InterPro"/>
</dbReference>
<comment type="caution">
    <text evidence="9">The sequence shown here is derived from an EMBL/GenBank/DDBJ whole genome shotgun (WGS) entry which is preliminary data.</text>
</comment>
<evidence type="ECO:0000256" key="2">
    <source>
        <dbReference type="ARBA" id="ARBA00022692"/>
    </source>
</evidence>
<dbReference type="GO" id="GO:0006890">
    <property type="term" value="P:retrograde vesicle-mediated transport, Golgi to endoplasmic reticulum"/>
    <property type="evidence" value="ECO:0007669"/>
    <property type="project" value="InterPro"/>
</dbReference>
<feature type="transmembrane region" description="Helical" evidence="7">
    <location>
        <begin position="179"/>
        <end position="195"/>
    </location>
</feature>
<evidence type="ECO:0000259" key="8">
    <source>
        <dbReference type="PROSITE" id="PS50892"/>
    </source>
</evidence>
<keyword evidence="1" id="KW-0813">Transport</keyword>
<dbReference type="Pfam" id="PF00957">
    <property type="entry name" value="Synaptobrevin"/>
    <property type="match status" value="1"/>
</dbReference>
<gene>
    <name evidence="9" type="ORF">HINF_LOCUS12168</name>
    <name evidence="11" type="ORF">HINF_LOCUS59892</name>
    <name evidence="10" type="ORF">HINF_LOCUS645</name>
</gene>
<dbReference type="Gene3D" id="1.20.5.110">
    <property type="match status" value="1"/>
</dbReference>
<evidence type="ECO:0000313" key="9">
    <source>
        <dbReference type="EMBL" id="CAI9924523.1"/>
    </source>
</evidence>
<dbReference type="Gene3D" id="3.30.450.50">
    <property type="entry name" value="Longin domain"/>
    <property type="match status" value="1"/>
</dbReference>
<evidence type="ECO:0000256" key="6">
    <source>
        <dbReference type="PROSITE-ProRule" id="PRU00290"/>
    </source>
</evidence>
<keyword evidence="7" id="KW-0472">Membrane</keyword>
<keyword evidence="3" id="KW-0653">Protein transport</keyword>
<dbReference type="EMBL" id="CAXDID020000346">
    <property type="protein sequence ID" value="CAL6080488.1"/>
    <property type="molecule type" value="Genomic_DNA"/>
</dbReference>
<keyword evidence="12" id="KW-1185">Reference proteome</keyword>
<keyword evidence="4 7" id="KW-1133">Transmembrane helix</keyword>
<reference evidence="10 12" key="2">
    <citation type="submission" date="2024-07" db="EMBL/GenBank/DDBJ databases">
        <authorList>
            <person name="Akdeniz Z."/>
        </authorList>
    </citation>
    <scope>NUCLEOTIDE SEQUENCE [LARGE SCALE GENOMIC DNA]</scope>
</reference>
<evidence type="ECO:0000313" key="12">
    <source>
        <dbReference type="Proteomes" id="UP001642409"/>
    </source>
</evidence>
<evidence type="ECO:0000256" key="3">
    <source>
        <dbReference type="ARBA" id="ARBA00022927"/>
    </source>
</evidence>
<reference evidence="9" key="1">
    <citation type="submission" date="2023-06" db="EMBL/GenBank/DDBJ databases">
        <authorList>
            <person name="Kurt Z."/>
        </authorList>
    </citation>
    <scope>NUCLEOTIDE SEQUENCE</scope>
</reference>
<organism evidence="9">
    <name type="scientific">Hexamita inflata</name>
    <dbReference type="NCBI Taxonomy" id="28002"/>
    <lineage>
        <taxon>Eukaryota</taxon>
        <taxon>Metamonada</taxon>
        <taxon>Diplomonadida</taxon>
        <taxon>Hexamitidae</taxon>
        <taxon>Hexamitinae</taxon>
        <taxon>Hexamita</taxon>
    </lineage>
</organism>
<dbReference type="GO" id="GO:0006888">
    <property type="term" value="P:endoplasmic reticulum to Golgi vesicle-mediated transport"/>
    <property type="evidence" value="ECO:0007669"/>
    <property type="project" value="InterPro"/>
</dbReference>
<dbReference type="GO" id="GO:0012505">
    <property type="term" value="C:endomembrane system"/>
    <property type="evidence" value="ECO:0007669"/>
    <property type="project" value="UniProtKB-SubCell"/>
</dbReference>
<dbReference type="GO" id="GO:0015031">
    <property type="term" value="P:protein transport"/>
    <property type="evidence" value="ECO:0007669"/>
    <property type="project" value="UniProtKB-KW"/>
</dbReference>
<dbReference type="SUPFAM" id="SSF58038">
    <property type="entry name" value="SNARE fusion complex"/>
    <property type="match status" value="1"/>
</dbReference>
<keyword evidence="6" id="KW-0175">Coiled coil</keyword>
<dbReference type="PROSITE" id="PS50892">
    <property type="entry name" value="V_SNARE"/>
    <property type="match status" value="1"/>
</dbReference>
<dbReference type="InterPro" id="IPR042855">
    <property type="entry name" value="V_SNARE_CC"/>
</dbReference>
<feature type="domain" description="V-SNARE coiled-coil homology" evidence="8">
    <location>
        <begin position="117"/>
        <end position="177"/>
    </location>
</feature>
<evidence type="ECO:0000256" key="7">
    <source>
        <dbReference type="SAM" id="Phobius"/>
    </source>
</evidence>
<comment type="subcellular location">
    <subcellularLocation>
        <location evidence="5">Endomembrane system</location>
        <topology evidence="5">Single-pass type IV membrane protein</topology>
    </subcellularLocation>
</comment>
<evidence type="ECO:0000256" key="5">
    <source>
        <dbReference type="ARBA" id="ARBA00046280"/>
    </source>
</evidence>
<evidence type="ECO:0000313" key="11">
    <source>
        <dbReference type="EMBL" id="CAL6080488.1"/>
    </source>
</evidence>
<evidence type="ECO:0000256" key="4">
    <source>
        <dbReference type="ARBA" id="ARBA00022989"/>
    </source>
</evidence>
<dbReference type="Proteomes" id="UP001642409">
    <property type="component" value="Unassembled WGS sequence"/>
</dbReference>
<proteinExistence type="predicted"/>
<accession>A0AA86TXC0</accession>
<dbReference type="InterPro" id="IPR011012">
    <property type="entry name" value="Longin-like_dom_sf"/>
</dbReference>
<dbReference type="EMBL" id="CAXDID020000001">
    <property type="protein sequence ID" value="CAL5970705.1"/>
    <property type="molecule type" value="Genomic_DNA"/>
</dbReference>
<dbReference type="InterPro" id="IPR044565">
    <property type="entry name" value="Sec22"/>
</dbReference>
<protein>
    <submittedName>
        <fullName evidence="9">R-SNARE 1</fullName>
    </submittedName>
    <submittedName>
        <fullName evidence="10">R-SNARE_1</fullName>
    </submittedName>
</protein>
<keyword evidence="2 7" id="KW-0812">Transmembrane</keyword>
<dbReference type="PANTHER" id="PTHR45837">
    <property type="entry name" value="VESICLE-TRAFFICKING PROTEIN SEC22B"/>
    <property type="match status" value="1"/>
</dbReference>
<dbReference type="GO" id="GO:0005737">
    <property type="term" value="C:cytoplasm"/>
    <property type="evidence" value="ECO:0007669"/>
    <property type="project" value="UniProtKB-ARBA"/>
</dbReference>
<sequence>MLIVIYRKTDALPLMKLGQASTQILQQLKQFAAVMSTEKSKTSVARIENQLVTYMSTDRFIFVIHDSKQQQRLIQLLEEQFSLQYSSKVNAVTREYQFDEFQYKADEIMQKVNSQSELAQLNTETEEVKQIVQENLENIIKRGTNLSKMESDSVQLLDGTKQILGNAKELDMLAFWRRYAIWIVVGGILMIWMLIKIL</sequence>
<name>A0AA86TXC0_9EUKA</name>